<dbReference type="EC" id="3.1.3.16" evidence="3"/>
<dbReference type="PANTHER" id="PTHR43156">
    <property type="entry name" value="STAGE II SPORULATION PROTEIN E-RELATED"/>
    <property type="match status" value="1"/>
</dbReference>
<sequence length="137" mass="13920">MGLVEPDLARGAARVRLASGGHPPALLLRGTGEVEYLHTPGGMLVGVAVDADFVATTATLGPGDTLLLYTDGLTEARTGARPGELFDAEGLCDFVRGLGPSGAPRLVAEIEALLDRFGEALDDDTALLALGVPAGTP</sequence>
<dbReference type="InterPro" id="IPR052016">
    <property type="entry name" value="Bact_Sigma-Reg"/>
</dbReference>
<evidence type="ECO:0000256" key="1">
    <source>
        <dbReference type="ARBA" id="ARBA00022801"/>
    </source>
</evidence>
<keyword evidence="4" id="KW-1185">Reference proteome</keyword>
<dbReference type="Gene3D" id="3.60.40.10">
    <property type="entry name" value="PPM-type phosphatase domain"/>
    <property type="match status" value="1"/>
</dbReference>
<gene>
    <name evidence="3" type="ORF">AB0E65_20035</name>
</gene>
<dbReference type="GO" id="GO:0004722">
    <property type="term" value="F:protein serine/threonine phosphatase activity"/>
    <property type="evidence" value="ECO:0007669"/>
    <property type="project" value="UniProtKB-EC"/>
</dbReference>
<dbReference type="InterPro" id="IPR001932">
    <property type="entry name" value="PPM-type_phosphatase-like_dom"/>
</dbReference>
<protein>
    <submittedName>
        <fullName evidence="3">PP2C family protein-serine/threonine phosphatase</fullName>
        <ecNumber evidence="3">3.1.3.16</ecNumber>
    </submittedName>
</protein>
<evidence type="ECO:0000313" key="4">
    <source>
        <dbReference type="Proteomes" id="UP001550850"/>
    </source>
</evidence>
<evidence type="ECO:0000259" key="2">
    <source>
        <dbReference type="Pfam" id="PF07228"/>
    </source>
</evidence>
<dbReference type="PANTHER" id="PTHR43156:SF2">
    <property type="entry name" value="STAGE II SPORULATION PROTEIN E"/>
    <property type="match status" value="1"/>
</dbReference>
<dbReference type="RefSeq" id="WP_359290582.1">
    <property type="nucleotide sequence ID" value="NZ_JBEZUR010000034.1"/>
</dbReference>
<proteinExistence type="predicted"/>
<name>A0ABV2YLT8_9ACTN</name>
<comment type="caution">
    <text evidence="3">The sequence shown here is derived from an EMBL/GenBank/DDBJ whole genome shotgun (WGS) entry which is preliminary data.</text>
</comment>
<accession>A0ABV2YLT8</accession>
<dbReference type="Proteomes" id="UP001550850">
    <property type="component" value="Unassembled WGS sequence"/>
</dbReference>
<keyword evidence="1 3" id="KW-0378">Hydrolase</keyword>
<dbReference type="SUPFAM" id="SSF81606">
    <property type="entry name" value="PP2C-like"/>
    <property type="match status" value="1"/>
</dbReference>
<dbReference type="Pfam" id="PF07228">
    <property type="entry name" value="SpoIIE"/>
    <property type="match status" value="1"/>
</dbReference>
<dbReference type="EMBL" id="JBEZUR010000034">
    <property type="protein sequence ID" value="MEU3556476.1"/>
    <property type="molecule type" value="Genomic_DNA"/>
</dbReference>
<feature type="domain" description="PPM-type phosphatase" evidence="2">
    <location>
        <begin position="12"/>
        <end position="132"/>
    </location>
</feature>
<dbReference type="InterPro" id="IPR036457">
    <property type="entry name" value="PPM-type-like_dom_sf"/>
</dbReference>
<reference evidence="3 4" key="1">
    <citation type="submission" date="2024-06" db="EMBL/GenBank/DDBJ databases">
        <title>The Natural Products Discovery Center: Release of the First 8490 Sequenced Strains for Exploring Actinobacteria Biosynthetic Diversity.</title>
        <authorList>
            <person name="Kalkreuter E."/>
            <person name="Kautsar S.A."/>
            <person name="Yang D."/>
            <person name="Bader C.D."/>
            <person name="Teijaro C.N."/>
            <person name="Fluegel L."/>
            <person name="Davis C.M."/>
            <person name="Simpson J.R."/>
            <person name="Lauterbach L."/>
            <person name="Steele A.D."/>
            <person name="Gui C."/>
            <person name="Meng S."/>
            <person name="Li G."/>
            <person name="Viehrig K."/>
            <person name="Ye F."/>
            <person name="Su P."/>
            <person name="Kiefer A.F."/>
            <person name="Nichols A."/>
            <person name="Cepeda A.J."/>
            <person name="Yan W."/>
            <person name="Fan B."/>
            <person name="Jiang Y."/>
            <person name="Adhikari A."/>
            <person name="Zheng C.-J."/>
            <person name="Schuster L."/>
            <person name="Cowan T.M."/>
            <person name="Smanski M.J."/>
            <person name="Chevrette M.G."/>
            <person name="De Carvalho L.P.S."/>
            <person name="Shen B."/>
        </authorList>
    </citation>
    <scope>NUCLEOTIDE SEQUENCE [LARGE SCALE GENOMIC DNA]</scope>
    <source>
        <strain evidence="3 4">NPDC038104</strain>
    </source>
</reference>
<organism evidence="3 4">
    <name type="scientific">Streptomyces fragilis</name>
    <dbReference type="NCBI Taxonomy" id="67301"/>
    <lineage>
        <taxon>Bacteria</taxon>
        <taxon>Bacillati</taxon>
        <taxon>Actinomycetota</taxon>
        <taxon>Actinomycetes</taxon>
        <taxon>Kitasatosporales</taxon>
        <taxon>Streptomycetaceae</taxon>
        <taxon>Streptomyces</taxon>
    </lineage>
</organism>
<evidence type="ECO:0000313" key="3">
    <source>
        <dbReference type="EMBL" id="MEU3556476.1"/>
    </source>
</evidence>